<feature type="domain" description="Protein CPL1-like" evidence="3">
    <location>
        <begin position="124"/>
        <end position="183"/>
    </location>
</feature>
<dbReference type="InterPro" id="IPR038955">
    <property type="entry name" value="PriA/CPL1_fungi"/>
</dbReference>
<gene>
    <name evidence="4" type="ORF">DB88DRAFT_302238</name>
</gene>
<dbReference type="EMBL" id="JAODAN010000006">
    <property type="protein sequence ID" value="KAK1923537.1"/>
    <property type="molecule type" value="Genomic_DNA"/>
</dbReference>
<accession>A0AAD9CWV8</accession>
<feature type="chain" id="PRO_5041898608" evidence="2">
    <location>
        <begin position="25"/>
        <end position="208"/>
    </location>
</feature>
<keyword evidence="5" id="KW-1185">Reference proteome</keyword>
<dbReference type="AlphaFoldDB" id="A0AAD9CWV8"/>
<dbReference type="PANTHER" id="PTHR35192:SF2">
    <property type="entry name" value="APPLE DOMAIN-CONTAINING PROTEIN"/>
    <property type="match status" value="1"/>
</dbReference>
<evidence type="ECO:0000256" key="2">
    <source>
        <dbReference type="SAM" id="SignalP"/>
    </source>
</evidence>
<organism evidence="4 5">
    <name type="scientific">Papiliotrema laurentii</name>
    <name type="common">Cryptococcus laurentii</name>
    <dbReference type="NCBI Taxonomy" id="5418"/>
    <lineage>
        <taxon>Eukaryota</taxon>
        <taxon>Fungi</taxon>
        <taxon>Dikarya</taxon>
        <taxon>Basidiomycota</taxon>
        <taxon>Agaricomycotina</taxon>
        <taxon>Tremellomycetes</taxon>
        <taxon>Tremellales</taxon>
        <taxon>Rhynchogastremaceae</taxon>
        <taxon>Papiliotrema</taxon>
    </lineage>
</organism>
<comment type="caution">
    <text evidence="4">The sequence shown here is derived from an EMBL/GenBank/DDBJ whole genome shotgun (WGS) entry which is preliminary data.</text>
</comment>
<evidence type="ECO:0000313" key="4">
    <source>
        <dbReference type="EMBL" id="KAK1923537.1"/>
    </source>
</evidence>
<dbReference type="Pfam" id="PF21671">
    <property type="entry name" value="CPL1-like"/>
    <property type="match status" value="1"/>
</dbReference>
<name>A0AAD9CWV8_PAPLA</name>
<keyword evidence="2" id="KW-0732">Signal</keyword>
<evidence type="ECO:0000256" key="1">
    <source>
        <dbReference type="SAM" id="MobiDB-lite"/>
    </source>
</evidence>
<feature type="region of interest" description="Disordered" evidence="1">
    <location>
        <begin position="53"/>
        <end position="75"/>
    </location>
</feature>
<reference evidence="4" key="1">
    <citation type="submission" date="2023-02" db="EMBL/GenBank/DDBJ databases">
        <title>Identification and recombinant expression of a fungal hydrolase from Papiliotrema laurentii that hydrolyzes apple cutin and clears colloidal polyester polyurethane.</title>
        <authorList>
            <consortium name="DOE Joint Genome Institute"/>
            <person name="Roman V.A."/>
            <person name="Bojanowski C."/>
            <person name="Crable B.R."/>
            <person name="Wagner D.N."/>
            <person name="Hung C.S."/>
            <person name="Nadeau L.J."/>
            <person name="Schratz L."/>
            <person name="Haridas S."/>
            <person name="Pangilinan J."/>
            <person name="Lipzen A."/>
            <person name="Na H."/>
            <person name="Yan M."/>
            <person name="Ng V."/>
            <person name="Grigoriev I.V."/>
            <person name="Spatafora J.W."/>
            <person name="Barlow D."/>
            <person name="Biffinger J."/>
            <person name="Kelley-Loughnane N."/>
            <person name="Varaljay V.A."/>
            <person name="Crookes-Goodson W.J."/>
        </authorList>
    </citation>
    <scope>NUCLEOTIDE SEQUENCE</scope>
    <source>
        <strain evidence="4">5307AH</strain>
    </source>
</reference>
<dbReference type="Proteomes" id="UP001182556">
    <property type="component" value="Unassembled WGS sequence"/>
</dbReference>
<evidence type="ECO:0000259" key="3">
    <source>
        <dbReference type="Pfam" id="PF21671"/>
    </source>
</evidence>
<evidence type="ECO:0000313" key="5">
    <source>
        <dbReference type="Proteomes" id="UP001182556"/>
    </source>
</evidence>
<dbReference type="InterPro" id="IPR048661">
    <property type="entry name" value="CPL1-like"/>
</dbReference>
<protein>
    <submittedName>
        <fullName evidence="4">Pria protein</fullName>
    </submittedName>
</protein>
<proteinExistence type="predicted"/>
<sequence>MLLRLPPAVSRLVLFFLIATPILAVGSPLPDDPAPVPALPVTPRAEGKLNAVGTAAKRATPTRRMGQRKVKKSEPLKKKDYSSFLCPGGAVACPVYTGEEVTSESVAQLEGSLSSLADWFKLGFECMELDSELNSCGGCLALGAGQDCSEIANARATGCESGSCTVYSCFDGYVVSPDRSACVKKGTATPATPVTAINVDSDQHPLEA</sequence>
<feature type="signal peptide" evidence="2">
    <location>
        <begin position="1"/>
        <end position="24"/>
    </location>
</feature>
<dbReference type="PANTHER" id="PTHR35192">
    <property type="entry name" value="PROTEIN, PUTATIVE-RELATED"/>
    <property type="match status" value="1"/>
</dbReference>